<feature type="transmembrane region" description="Helical" evidence="6">
    <location>
        <begin position="314"/>
        <end position="340"/>
    </location>
</feature>
<sequence>MSKTDTMSGVTSTRDEGGAVPPGITTFNTELLRIAGIAVALLAVTWVYSGDPFILNIMAQTFLFAAVSLSWNIIGGFGGQFSLGHGVFFAIGAYTTANLYINWQISPWLALIPAAILAALVAVAVSWPTFRLRGPFFSIATIALNEVAFVLANYFGSITGGPRGLTIPFKAGLENMIFTSRFHSVLLMLGFLVVCLIVCAWVFRSRLGYYLQALHLDEDAARATGIRVLQVKLVGMAISAALTGIGGALFAMYLRFIDPPTLLSLPDIGVKFALIALIGGVGTLYGPLAGALLIVPLESQLRAGLSASVPGANLIVLGAILILFALFMKKGIVGLVMQLWDRFGRKSQ</sequence>
<feature type="transmembrane region" description="Helical" evidence="6">
    <location>
        <begin position="185"/>
        <end position="203"/>
    </location>
</feature>
<feature type="transmembrane region" description="Helical" evidence="6">
    <location>
        <begin position="108"/>
        <end position="130"/>
    </location>
</feature>
<evidence type="ECO:0000256" key="3">
    <source>
        <dbReference type="ARBA" id="ARBA00022692"/>
    </source>
</evidence>
<dbReference type="PANTHER" id="PTHR30482:SF10">
    <property type="entry name" value="HIGH-AFFINITY BRANCHED-CHAIN AMINO ACID TRANSPORT PROTEIN BRAE"/>
    <property type="match status" value="1"/>
</dbReference>
<feature type="transmembrane region" description="Helical" evidence="6">
    <location>
        <begin position="136"/>
        <end position="155"/>
    </location>
</feature>
<feature type="transmembrane region" description="Helical" evidence="6">
    <location>
        <begin position="268"/>
        <end position="294"/>
    </location>
</feature>
<dbReference type="RefSeq" id="WP_209337183.1">
    <property type="nucleotide sequence ID" value="NZ_JAGIYY010000011.1"/>
</dbReference>
<organism evidence="7 8">
    <name type="scientific">Tianweitania sediminis</name>
    <dbReference type="NCBI Taxonomy" id="1502156"/>
    <lineage>
        <taxon>Bacteria</taxon>
        <taxon>Pseudomonadati</taxon>
        <taxon>Pseudomonadota</taxon>
        <taxon>Alphaproteobacteria</taxon>
        <taxon>Hyphomicrobiales</taxon>
        <taxon>Phyllobacteriaceae</taxon>
        <taxon>Tianweitania</taxon>
    </lineage>
</organism>
<accession>A0A8J7UN62</accession>
<feature type="transmembrane region" description="Helical" evidence="6">
    <location>
        <begin position="233"/>
        <end position="256"/>
    </location>
</feature>
<evidence type="ECO:0000313" key="8">
    <source>
        <dbReference type="Proteomes" id="UP000666240"/>
    </source>
</evidence>
<gene>
    <name evidence="7" type="ORF">J5Y06_21120</name>
</gene>
<feature type="transmembrane region" description="Helical" evidence="6">
    <location>
        <begin position="31"/>
        <end position="48"/>
    </location>
</feature>
<comment type="subcellular location">
    <subcellularLocation>
        <location evidence="1">Cell membrane</location>
        <topology evidence="1">Multi-pass membrane protein</topology>
    </subcellularLocation>
</comment>
<dbReference type="Pfam" id="PF02653">
    <property type="entry name" value="BPD_transp_2"/>
    <property type="match status" value="1"/>
</dbReference>
<name>A0A8J7UN62_9HYPH</name>
<reference evidence="7" key="1">
    <citation type="submission" date="2021-03" db="EMBL/GenBank/DDBJ databases">
        <title>Genome sequencing and assembly of Tianweitania sediminis.</title>
        <authorList>
            <person name="Chhetri G."/>
        </authorList>
    </citation>
    <scope>NUCLEOTIDE SEQUENCE</scope>
    <source>
        <strain evidence="7">Z8</strain>
    </source>
</reference>
<dbReference type="InterPro" id="IPR001851">
    <property type="entry name" value="ABC_transp_permease"/>
</dbReference>
<protein>
    <submittedName>
        <fullName evidence="7">Branched-chain amino acid ABC transporter permease</fullName>
    </submittedName>
</protein>
<dbReference type="AlphaFoldDB" id="A0A8J7UN62"/>
<evidence type="ECO:0000313" key="7">
    <source>
        <dbReference type="EMBL" id="MBP0441157.1"/>
    </source>
</evidence>
<feature type="transmembrane region" description="Helical" evidence="6">
    <location>
        <begin position="80"/>
        <end position="101"/>
    </location>
</feature>
<dbReference type="CDD" id="cd06581">
    <property type="entry name" value="TM_PBP1_LivM_like"/>
    <property type="match status" value="1"/>
</dbReference>
<dbReference type="Proteomes" id="UP000666240">
    <property type="component" value="Unassembled WGS sequence"/>
</dbReference>
<evidence type="ECO:0000256" key="4">
    <source>
        <dbReference type="ARBA" id="ARBA00022989"/>
    </source>
</evidence>
<keyword evidence="5 6" id="KW-0472">Membrane</keyword>
<dbReference type="EMBL" id="JAGIYY010000011">
    <property type="protein sequence ID" value="MBP0441157.1"/>
    <property type="molecule type" value="Genomic_DNA"/>
</dbReference>
<evidence type="ECO:0000256" key="5">
    <source>
        <dbReference type="ARBA" id="ARBA00023136"/>
    </source>
</evidence>
<keyword evidence="2" id="KW-1003">Cell membrane</keyword>
<keyword evidence="4 6" id="KW-1133">Transmembrane helix</keyword>
<evidence type="ECO:0000256" key="6">
    <source>
        <dbReference type="SAM" id="Phobius"/>
    </source>
</evidence>
<dbReference type="GO" id="GO:0015658">
    <property type="term" value="F:branched-chain amino acid transmembrane transporter activity"/>
    <property type="evidence" value="ECO:0007669"/>
    <property type="project" value="InterPro"/>
</dbReference>
<dbReference type="PANTHER" id="PTHR30482">
    <property type="entry name" value="HIGH-AFFINITY BRANCHED-CHAIN AMINO ACID TRANSPORT SYSTEM PERMEASE"/>
    <property type="match status" value="1"/>
</dbReference>
<proteinExistence type="predicted"/>
<evidence type="ECO:0000256" key="2">
    <source>
        <dbReference type="ARBA" id="ARBA00022475"/>
    </source>
</evidence>
<dbReference type="GO" id="GO:0005886">
    <property type="term" value="C:plasma membrane"/>
    <property type="evidence" value="ECO:0007669"/>
    <property type="project" value="UniProtKB-SubCell"/>
</dbReference>
<feature type="transmembrane region" description="Helical" evidence="6">
    <location>
        <begin position="53"/>
        <end position="74"/>
    </location>
</feature>
<dbReference type="InterPro" id="IPR043428">
    <property type="entry name" value="LivM-like"/>
</dbReference>
<keyword evidence="8" id="KW-1185">Reference proteome</keyword>
<keyword evidence="3 6" id="KW-0812">Transmembrane</keyword>
<evidence type="ECO:0000256" key="1">
    <source>
        <dbReference type="ARBA" id="ARBA00004651"/>
    </source>
</evidence>
<comment type="caution">
    <text evidence="7">The sequence shown here is derived from an EMBL/GenBank/DDBJ whole genome shotgun (WGS) entry which is preliminary data.</text>
</comment>